<dbReference type="GO" id="GO:0016298">
    <property type="term" value="F:lipase activity"/>
    <property type="evidence" value="ECO:0000318"/>
    <property type="project" value="GO_Central"/>
</dbReference>
<protein>
    <recommendedName>
        <fullName evidence="2">Lipase</fullName>
    </recommendedName>
</protein>
<feature type="domain" description="Partial AB-hydrolase lipase" evidence="5">
    <location>
        <begin position="50"/>
        <end position="107"/>
    </location>
</feature>
<sequence>MVSTHTVVVSLISIVLFYIAAAQGRKTLHTNNEFFASSPVTNNYDGICKTIVETQGYTCEEHTVTTDDGYILSLQRIPVGRSGKKADKPPVLIQHGIFSDAAVWLFNSPEESLGFILADIGFDVWLINGRGTKYSTNHTSLSPNDMAYWDWSWDELAGYDLPASAQYVYNHTGQKMHYVGHSQGTLIAFAAFSQGKLLNVFRSAALLSPIAHMTQIPSELTKIAAQLFLANDIYWLGLREFVPHADIGIKLLDGICTILSLNCTNRLLPLFTGPNCCINSSKVDSYLDHEPQPTATKNLIHFSQLIRKGQISKYDYVDEAQNLQHYGQRVPPTYDVTKIPSEFPLFLSYGGKDTLSDVQDVKVLFNELNNDHDASNRVVLFKDDYAHLDFILGDNAKQVVYDPMIAFFNAH</sequence>
<feature type="chain" id="PRO_5014500138" description="Lipase" evidence="4">
    <location>
        <begin position="25"/>
        <end position="411"/>
    </location>
</feature>
<feature type="active site" description="Nucleophile" evidence="3">
    <location>
        <position position="182"/>
    </location>
</feature>
<keyword evidence="4" id="KW-0732">Signal</keyword>
<comment type="similarity">
    <text evidence="1 2">Belongs to the AB hydrolase superfamily. Lipase family.</text>
</comment>
<keyword evidence="8" id="KW-1185">Reference proteome</keyword>
<dbReference type="InterPro" id="IPR029058">
    <property type="entry name" value="AB_hydrolase_fold"/>
</dbReference>
<evidence type="ECO:0000259" key="5">
    <source>
        <dbReference type="Pfam" id="PF04083"/>
    </source>
</evidence>
<evidence type="ECO:0000256" key="2">
    <source>
        <dbReference type="PIRNR" id="PIRNR000862"/>
    </source>
</evidence>
<dbReference type="GO" id="GO:0016042">
    <property type="term" value="P:lipid catabolic process"/>
    <property type="evidence" value="ECO:0007669"/>
    <property type="project" value="UniProtKB-KW"/>
</dbReference>
<reference evidence="6 8" key="2">
    <citation type="journal article" date="2014" name="BMC Genomics">
        <title>An improved genome release (version Mt4.0) for the model legume Medicago truncatula.</title>
        <authorList>
            <person name="Tang H."/>
            <person name="Krishnakumar V."/>
            <person name="Bidwell S."/>
            <person name="Rosen B."/>
            <person name="Chan A."/>
            <person name="Zhou S."/>
            <person name="Gentzbittel L."/>
            <person name="Childs K.L."/>
            <person name="Yandell M."/>
            <person name="Gundlach H."/>
            <person name="Mayer K.F."/>
            <person name="Schwartz D.C."/>
            <person name="Town C.D."/>
        </authorList>
    </citation>
    <scope>GENOME REANNOTATION</scope>
    <source>
        <strain evidence="6">A17</strain>
        <strain evidence="7 8">cv. Jemalong A17</strain>
    </source>
</reference>
<dbReference type="InterPro" id="IPR025483">
    <property type="entry name" value="Lipase_euk"/>
</dbReference>
<evidence type="ECO:0000313" key="6">
    <source>
        <dbReference type="EMBL" id="KEH35151.1"/>
    </source>
</evidence>
<keyword evidence="2" id="KW-0442">Lipid degradation</keyword>
<dbReference type="AlphaFoldDB" id="A0A072V0B6"/>
<reference evidence="6 8" key="1">
    <citation type="journal article" date="2011" name="Nature">
        <title>The Medicago genome provides insight into the evolution of rhizobial symbioses.</title>
        <authorList>
            <person name="Young N.D."/>
            <person name="Debelle F."/>
            <person name="Oldroyd G.E."/>
            <person name="Geurts R."/>
            <person name="Cannon S.B."/>
            <person name="Udvardi M.K."/>
            <person name="Benedito V.A."/>
            <person name="Mayer K.F."/>
            <person name="Gouzy J."/>
            <person name="Schoof H."/>
            <person name="Van de Peer Y."/>
            <person name="Proost S."/>
            <person name="Cook D.R."/>
            <person name="Meyers B.C."/>
            <person name="Spannagl M."/>
            <person name="Cheung F."/>
            <person name="De Mita S."/>
            <person name="Krishnakumar V."/>
            <person name="Gundlach H."/>
            <person name="Zhou S."/>
            <person name="Mudge J."/>
            <person name="Bharti A.K."/>
            <person name="Murray J.D."/>
            <person name="Naoumkina M.A."/>
            <person name="Rosen B."/>
            <person name="Silverstein K.A."/>
            <person name="Tang H."/>
            <person name="Rombauts S."/>
            <person name="Zhao P.X."/>
            <person name="Zhou P."/>
            <person name="Barbe V."/>
            <person name="Bardou P."/>
            <person name="Bechner M."/>
            <person name="Bellec A."/>
            <person name="Berger A."/>
            <person name="Berges H."/>
            <person name="Bidwell S."/>
            <person name="Bisseling T."/>
            <person name="Choisne N."/>
            <person name="Couloux A."/>
            <person name="Denny R."/>
            <person name="Deshpande S."/>
            <person name="Dai X."/>
            <person name="Doyle J.J."/>
            <person name="Dudez A.M."/>
            <person name="Farmer A.D."/>
            <person name="Fouteau S."/>
            <person name="Franken C."/>
            <person name="Gibelin C."/>
            <person name="Gish J."/>
            <person name="Goldstein S."/>
            <person name="Gonzalez A.J."/>
            <person name="Green P.J."/>
            <person name="Hallab A."/>
            <person name="Hartog M."/>
            <person name="Hua A."/>
            <person name="Humphray S.J."/>
            <person name="Jeong D.H."/>
            <person name="Jing Y."/>
            <person name="Jocker A."/>
            <person name="Kenton S.M."/>
            <person name="Kim D.J."/>
            <person name="Klee K."/>
            <person name="Lai H."/>
            <person name="Lang C."/>
            <person name="Lin S."/>
            <person name="Macmil S.L."/>
            <person name="Magdelenat G."/>
            <person name="Matthews L."/>
            <person name="McCorrison J."/>
            <person name="Monaghan E.L."/>
            <person name="Mun J.H."/>
            <person name="Najar F.Z."/>
            <person name="Nicholson C."/>
            <person name="Noirot C."/>
            <person name="O'Bleness M."/>
            <person name="Paule C.R."/>
            <person name="Poulain J."/>
            <person name="Prion F."/>
            <person name="Qin B."/>
            <person name="Qu C."/>
            <person name="Retzel E.F."/>
            <person name="Riddle C."/>
            <person name="Sallet E."/>
            <person name="Samain S."/>
            <person name="Samson N."/>
            <person name="Sanders I."/>
            <person name="Saurat O."/>
            <person name="Scarpelli C."/>
            <person name="Schiex T."/>
            <person name="Segurens B."/>
            <person name="Severin A.J."/>
            <person name="Sherrier D.J."/>
            <person name="Shi R."/>
            <person name="Sims S."/>
            <person name="Singer S.R."/>
            <person name="Sinharoy S."/>
            <person name="Sterck L."/>
            <person name="Viollet A."/>
            <person name="Wang B.B."/>
            <person name="Wang K."/>
            <person name="Wang M."/>
            <person name="Wang X."/>
            <person name="Warfsmann J."/>
            <person name="Weissenbach J."/>
            <person name="White D.D."/>
            <person name="White J.D."/>
            <person name="Wiley G.B."/>
            <person name="Wincker P."/>
            <person name="Xing Y."/>
            <person name="Yang L."/>
            <person name="Yao Z."/>
            <person name="Ying F."/>
            <person name="Zhai J."/>
            <person name="Zhou L."/>
            <person name="Zuber A."/>
            <person name="Denarie J."/>
            <person name="Dixon R.A."/>
            <person name="May G.D."/>
            <person name="Schwartz D.C."/>
            <person name="Rogers J."/>
            <person name="Quetier F."/>
            <person name="Town C.D."/>
            <person name="Roe B.A."/>
        </authorList>
    </citation>
    <scope>NUCLEOTIDE SEQUENCE [LARGE SCALE GENOMIC DNA]</scope>
    <source>
        <strain evidence="6">A17</strain>
        <strain evidence="7 8">cv. Jemalong A17</strain>
    </source>
</reference>
<name>A0A072V0B6_MEDTR</name>
<dbReference type="STRING" id="3880.A0A072V0B6"/>
<feature type="active site" description="Charge relay system" evidence="3">
    <location>
        <position position="387"/>
    </location>
</feature>
<evidence type="ECO:0000256" key="1">
    <source>
        <dbReference type="ARBA" id="ARBA00010701"/>
    </source>
</evidence>
<evidence type="ECO:0000313" key="7">
    <source>
        <dbReference type="EnsemblPlants" id="KEH35151"/>
    </source>
</evidence>
<reference evidence="7" key="3">
    <citation type="submission" date="2015-04" db="UniProtKB">
        <authorList>
            <consortium name="EnsemblPlants"/>
        </authorList>
    </citation>
    <scope>IDENTIFICATION</scope>
    <source>
        <strain evidence="7">cv. Jemalong A17</strain>
    </source>
</reference>
<dbReference type="OrthoDB" id="9974421at2759"/>
<gene>
    <name evidence="7" type="primary">25489613</name>
    <name evidence="6" type="ordered locus">MTR_3g081060</name>
</gene>
<dbReference type="PANTHER" id="PTHR11005">
    <property type="entry name" value="LYSOSOMAL ACID LIPASE-RELATED"/>
    <property type="match status" value="1"/>
</dbReference>
<feature type="signal peptide" evidence="4">
    <location>
        <begin position="1"/>
        <end position="24"/>
    </location>
</feature>
<dbReference type="Proteomes" id="UP000002051">
    <property type="component" value="Chromosome 3"/>
</dbReference>
<dbReference type="GO" id="GO:0006629">
    <property type="term" value="P:lipid metabolic process"/>
    <property type="evidence" value="ECO:0000318"/>
    <property type="project" value="GO_Central"/>
</dbReference>
<dbReference type="Pfam" id="PF04083">
    <property type="entry name" value="Abhydro_lipase"/>
    <property type="match status" value="1"/>
</dbReference>
<evidence type="ECO:0000256" key="4">
    <source>
        <dbReference type="SAM" id="SignalP"/>
    </source>
</evidence>
<dbReference type="KEGG" id="mtr:25489613"/>
<evidence type="ECO:0000256" key="3">
    <source>
        <dbReference type="PIRSR" id="PIRSR000862-1"/>
    </source>
</evidence>
<dbReference type="InterPro" id="IPR006693">
    <property type="entry name" value="AB_hydrolase_lipase"/>
</dbReference>
<dbReference type="SUPFAM" id="SSF53474">
    <property type="entry name" value="alpha/beta-Hydrolases"/>
    <property type="match status" value="1"/>
</dbReference>
<accession>A0A072V0B6</accession>
<dbReference type="PIRSF" id="PIRSF000862">
    <property type="entry name" value="Steryl_ester_lip"/>
    <property type="match status" value="1"/>
</dbReference>
<feature type="active site" description="Charge relay system" evidence="3">
    <location>
        <position position="353"/>
    </location>
</feature>
<proteinExistence type="inferred from homology"/>
<keyword evidence="2" id="KW-0378">Hydrolase</keyword>
<dbReference type="FunFam" id="3.40.50.1820:FF:000126">
    <property type="entry name" value="Lipase"/>
    <property type="match status" value="1"/>
</dbReference>
<keyword evidence="2" id="KW-0443">Lipid metabolism</keyword>
<organism evidence="6 8">
    <name type="scientific">Medicago truncatula</name>
    <name type="common">Barrel medic</name>
    <name type="synonym">Medicago tribuloides</name>
    <dbReference type="NCBI Taxonomy" id="3880"/>
    <lineage>
        <taxon>Eukaryota</taxon>
        <taxon>Viridiplantae</taxon>
        <taxon>Streptophyta</taxon>
        <taxon>Embryophyta</taxon>
        <taxon>Tracheophyta</taxon>
        <taxon>Spermatophyta</taxon>
        <taxon>Magnoliopsida</taxon>
        <taxon>eudicotyledons</taxon>
        <taxon>Gunneridae</taxon>
        <taxon>Pentapetalae</taxon>
        <taxon>rosids</taxon>
        <taxon>fabids</taxon>
        <taxon>Fabales</taxon>
        <taxon>Fabaceae</taxon>
        <taxon>Papilionoideae</taxon>
        <taxon>50 kb inversion clade</taxon>
        <taxon>NPAAA clade</taxon>
        <taxon>Hologalegina</taxon>
        <taxon>IRL clade</taxon>
        <taxon>Trifolieae</taxon>
        <taxon>Medicago</taxon>
    </lineage>
</organism>
<dbReference type="Gene3D" id="3.40.50.1820">
    <property type="entry name" value="alpha/beta hydrolase"/>
    <property type="match status" value="1"/>
</dbReference>
<dbReference type="EMBL" id="CM001219">
    <property type="protein sequence ID" value="KEH35151.1"/>
    <property type="molecule type" value="Genomic_DNA"/>
</dbReference>
<dbReference type="EnsemblPlants" id="KEH35151">
    <property type="protein sequence ID" value="KEH35151"/>
    <property type="gene ID" value="MTR_3g081060"/>
</dbReference>
<evidence type="ECO:0000313" key="8">
    <source>
        <dbReference type="Proteomes" id="UP000002051"/>
    </source>
</evidence>
<dbReference type="HOGENOM" id="CLU_010974_1_1_1"/>